<organism evidence="2 3">
    <name type="scientific">Porcisia hertigi</name>
    <dbReference type="NCBI Taxonomy" id="2761500"/>
    <lineage>
        <taxon>Eukaryota</taxon>
        <taxon>Discoba</taxon>
        <taxon>Euglenozoa</taxon>
        <taxon>Kinetoplastea</taxon>
        <taxon>Metakinetoplastina</taxon>
        <taxon>Trypanosomatida</taxon>
        <taxon>Trypanosomatidae</taxon>
        <taxon>Leishmaniinae</taxon>
        <taxon>Porcisia</taxon>
    </lineage>
</organism>
<gene>
    <name evidence="2" type="ORF">JKF63_01742</name>
</gene>
<feature type="region of interest" description="Disordered" evidence="1">
    <location>
        <begin position="1"/>
        <end position="90"/>
    </location>
</feature>
<dbReference type="GeneID" id="94287865"/>
<feature type="region of interest" description="Disordered" evidence="1">
    <location>
        <begin position="836"/>
        <end position="864"/>
    </location>
</feature>
<feature type="region of interest" description="Disordered" evidence="1">
    <location>
        <begin position="216"/>
        <end position="249"/>
    </location>
</feature>
<feature type="compositionally biased region" description="Polar residues" evidence="1">
    <location>
        <begin position="31"/>
        <end position="40"/>
    </location>
</feature>
<dbReference type="OrthoDB" id="250181at2759"/>
<feature type="region of interest" description="Disordered" evidence="1">
    <location>
        <begin position="302"/>
        <end position="353"/>
    </location>
</feature>
<feature type="compositionally biased region" description="Polar residues" evidence="1">
    <location>
        <begin position="302"/>
        <end position="329"/>
    </location>
</feature>
<name>A0A836L486_9TRYP</name>
<proteinExistence type="predicted"/>
<evidence type="ECO:0000313" key="3">
    <source>
        <dbReference type="Proteomes" id="UP000674318"/>
    </source>
</evidence>
<feature type="region of interest" description="Disordered" evidence="1">
    <location>
        <begin position="696"/>
        <end position="724"/>
    </location>
</feature>
<comment type="caution">
    <text evidence="2">The sequence shown here is derived from an EMBL/GenBank/DDBJ whole genome shotgun (WGS) entry which is preliminary data.</text>
</comment>
<feature type="compositionally biased region" description="Low complexity" evidence="1">
    <location>
        <begin position="50"/>
        <end position="61"/>
    </location>
</feature>
<protein>
    <submittedName>
        <fullName evidence="2">Uncharacterized protein</fullName>
    </submittedName>
</protein>
<evidence type="ECO:0000256" key="1">
    <source>
        <dbReference type="SAM" id="MobiDB-lite"/>
    </source>
</evidence>
<dbReference type="AlphaFoldDB" id="A0A836L486"/>
<sequence length="864" mass="95001">MRPGRHSPKNTRQSASPTPGKDASKERASKGASSQATGIRSRTRGESVTRSSSKASRPLSSERQKKRSGRSSSTAEKAKGNGASGRGNAGVSKITADALASIKKSLFTKSNLKSKQGRSLLVKEFLQAHITGARAFEKQWLLEHEGIWHNFLDTSCTEHNREIKRLLSYVRLLKSAYHSKLQHAHKATHSALGGVQRLLLQIAEVGERVGQDTDVLTEKPDGLLGPTGAGQGAQYGRENKPGGSSRAKTQNALGTDAMTCDPHQPAFRIPQADRNERVRLSRLFKKVVDSIGAYTNDQNEGVASLASTPRTNQVASGSRTHSMTEHSPLSTPPPTPRDSHHTEPSVTEENFTDIGVDNLQVERTQCIDSLQSELSSLGESFVELMKRVKAQHQRYRTKIVDQQSLIDSQATRLKLADYVLRGTMEQGNIESLSAVTAARQLSLELRERMDMCERNMDAALQALIDQSAEVCFDNDALGEYKSIPANKQNCLSEFMSRMERQVVEQAEVLRRAQNGVAQLWKLREQWQPQHLTSAAGEADVCLQVPEAAAGDPSALPPPYKDRLRECDRATLLAFFERLTVRCPEAVIHLTGVLDEHDTFCATHPQETAASQEELARTAAVVQLLGRMDEEGRLHCNPRHTSEALSVRIRRLVEQYYAYIDFNESYARALVRQADAERRQNAPETFAFFDPRTPVPWHDGRLPSIGSQTEKSKTHREPHDRAAAASSSFALLNAAAEPDTNSPGPSTLPYFSLWKRKQQELRMQEYKTGAVINDEGRNNVGAVVGYLERPRSRLSTSAVATRAAAPPADLLRSTSSTTRSRLRSVISASAVTSVCTSVPPPPVPPRKELISYTMSTSSTAPGVST</sequence>
<reference evidence="2 3" key="1">
    <citation type="submission" date="2021-02" db="EMBL/GenBank/DDBJ databases">
        <title>Porcisia hertigi Genome sequencing and assembly.</title>
        <authorList>
            <person name="Almutairi H."/>
            <person name="Gatherer D."/>
        </authorList>
    </citation>
    <scope>NUCLEOTIDE SEQUENCE [LARGE SCALE GENOMIC DNA]</scope>
    <source>
        <strain evidence="2 3">C119</strain>
    </source>
</reference>
<keyword evidence="3" id="KW-1185">Reference proteome</keyword>
<dbReference type="Proteomes" id="UP000674318">
    <property type="component" value="Unassembled WGS sequence"/>
</dbReference>
<accession>A0A836L486</accession>
<dbReference type="EMBL" id="JAFJZO010000034">
    <property type="protein sequence ID" value="KAG5493910.1"/>
    <property type="molecule type" value="Genomic_DNA"/>
</dbReference>
<dbReference type="RefSeq" id="XP_067753945.1">
    <property type="nucleotide sequence ID" value="XM_067897788.1"/>
</dbReference>
<feature type="compositionally biased region" description="Basic and acidic residues" evidence="1">
    <location>
        <begin position="709"/>
        <end position="721"/>
    </location>
</feature>
<evidence type="ECO:0000313" key="2">
    <source>
        <dbReference type="EMBL" id="KAG5493910.1"/>
    </source>
</evidence>
<dbReference type="KEGG" id="phet:94287865"/>
<feature type="compositionally biased region" description="Polar residues" evidence="1">
    <location>
        <begin position="851"/>
        <end position="864"/>
    </location>
</feature>